<dbReference type="Gene3D" id="3.30.1640.30">
    <property type="match status" value="1"/>
</dbReference>
<dbReference type="PROSITE" id="PS50240">
    <property type="entry name" value="TRYPSIN_DOM"/>
    <property type="match status" value="1"/>
</dbReference>
<dbReference type="Pfam" id="PF12032">
    <property type="entry name" value="CLIP"/>
    <property type="match status" value="1"/>
</dbReference>
<keyword evidence="12" id="KW-1185">Reference proteome</keyword>
<evidence type="ECO:0000256" key="3">
    <source>
        <dbReference type="ARBA" id="ARBA00022801"/>
    </source>
</evidence>
<keyword evidence="1 8" id="KW-0645">Protease</keyword>
<keyword evidence="2 9" id="KW-0732">Signal</keyword>
<organism evidence="11 12">
    <name type="scientific">Pieris brassicae</name>
    <name type="common">White butterfly</name>
    <name type="synonym">Large white butterfly</name>
    <dbReference type="NCBI Taxonomy" id="7116"/>
    <lineage>
        <taxon>Eukaryota</taxon>
        <taxon>Metazoa</taxon>
        <taxon>Ecdysozoa</taxon>
        <taxon>Arthropoda</taxon>
        <taxon>Hexapoda</taxon>
        <taxon>Insecta</taxon>
        <taxon>Pterygota</taxon>
        <taxon>Neoptera</taxon>
        <taxon>Endopterygota</taxon>
        <taxon>Lepidoptera</taxon>
        <taxon>Glossata</taxon>
        <taxon>Ditrysia</taxon>
        <taxon>Papilionoidea</taxon>
        <taxon>Pieridae</taxon>
        <taxon>Pierinae</taxon>
        <taxon>Pieris</taxon>
    </lineage>
</organism>
<dbReference type="AlphaFoldDB" id="A0A9P0XEG4"/>
<dbReference type="InterPro" id="IPR043504">
    <property type="entry name" value="Peptidase_S1_PA_chymotrypsin"/>
</dbReference>
<evidence type="ECO:0000256" key="8">
    <source>
        <dbReference type="RuleBase" id="RU363034"/>
    </source>
</evidence>
<comment type="similarity">
    <text evidence="7 9">Belongs to the peptidase S1 family. CLIP subfamily.</text>
</comment>
<dbReference type="PROSITE" id="PS00134">
    <property type="entry name" value="TRYPSIN_HIS"/>
    <property type="match status" value="1"/>
</dbReference>
<evidence type="ECO:0000256" key="4">
    <source>
        <dbReference type="ARBA" id="ARBA00022825"/>
    </source>
</evidence>
<dbReference type="Proteomes" id="UP001152562">
    <property type="component" value="Unassembled WGS sequence"/>
</dbReference>
<sequence length="333" mass="37548">MFRSLLLSSLVLQVWSIQRACNSCVMIWQCKPAFDLALYKRDNETMKLFREAHCGFQQYNGEFITKVCCSDFPTLEKSKENLLPNVCGSISGKRIIGGRKADLAEFPWMAVIRYKDPNRMCAGSVINSKYILTAGHCVFYWKIEYVKVGEFNLHTDPDCEYLPGNTVNCRPHIEMKIAKVITHEQFNMSPSKNDIALLRLDGVIDFHKSGIEPICLPVPSGLRNKNLAYRTGIVTGWGYTEYKELSDILLKVMVPVKPKCDAMHSICAGIKNKDSCIGDSGGPLMMTDFYNNVNRYIQYGIVSLGPKECGSSAGAVYVDVTKYVTWILDNIRE</sequence>
<evidence type="ECO:0000256" key="7">
    <source>
        <dbReference type="ARBA" id="ARBA00024195"/>
    </source>
</evidence>
<evidence type="ECO:0000256" key="2">
    <source>
        <dbReference type="ARBA" id="ARBA00022729"/>
    </source>
</evidence>
<dbReference type="InterPro" id="IPR001314">
    <property type="entry name" value="Peptidase_S1A"/>
</dbReference>
<dbReference type="Pfam" id="PF00089">
    <property type="entry name" value="Trypsin"/>
    <property type="match status" value="1"/>
</dbReference>
<reference evidence="11" key="1">
    <citation type="submission" date="2022-05" db="EMBL/GenBank/DDBJ databases">
        <authorList>
            <person name="Okamura Y."/>
        </authorList>
    </citation>
    <scope>NUCLEOTIDE SEQUENCE</scope>
</reference>
<keyword evidence="9" id="KW-0964">Secreted</keyword>
<evidence type="ECO:0000256" key="6">
    <source>
        <dbReference type="ARBA" id="ARBA00023180"/>
    </source>
</evidence>
<dbReference type="GO" id="GO:0005576">
    <property type="term" value="C:extracellular region"/>
    <property type="evidence" value="ECO:0007669"/>
    <property type="project" value="UniProtKB-SubCell"/>
</dbReference>
<evidence type="ECO:0000256" key="5">
    <source>
        <dbReference type="ARBA" id="ARBA00023157"/>
    </source>
</evidence>
<feature type="chain" id="PRO_5041016052" description="CLIP domain-containing serine protease" evidence="9">
    <location>
        <begin position="17"/>
        <end position="333"/>
    </location>
</feature>
<dbReference type="GO" id="GO:0006508">
    <property type="term" value="P:proteolysis"/>
    <property type="evidence" value="ECO:0007669"/>
    <property type="project" value="UniProtKB-KW"/>
</dbReference>
<dbReference type="InterPro" id="IPR009003">
    <property type="entry name" value="Peptidase_S1_PA"/>
</dbReference>
<dbReference type="InterPro" id="IPR038565">
    <property type="entry name" value="CLIP_sf"/>
</dbReference>
<dbReference type="EC" id="3.4.21.-" evidence="8"/>
<evidence type="ECO:0000259" key="10">
    <source>
        <dbReference type="PROSITE" id="PS50240"/>
    </source>
</evidence>
<dbReference type="FunFam" id="2.40.10.10:FF:000028">
    <property type="entry name" value="Serine protease easter"/>
    <property type="match status" value="1"/>
</dbReference>
<dbReference type="InterPro" id="IPR033116">
    <property type="entry name" value="TRYPSIN_SER"/>
</dbReference>
<evidence type="ECO:0000256" key="9">
    <source>
        <dbReference type="RuleBase" id="RU366078"/>
    </source>
</evidence>
<accession>A0A9P0XEG4</accession>
<dbReference type="PANTHER" id="PTHR24256">
    <property type="entry name" value="TRYPTASE-RELATED"/>
    <property type="match status" value="1"/>
</dbReference>
<dbReference type="EMBL" id="CALOZG010000020">
    <property type="protein sequence ID" value="CAH4031768.1"/>
    <property type="molecule type" value="Genomic_DNA"/>
</dbReference>
<dbReference type="PROSITE" id="PS00135">
    <property type="entry name" value="TRYPSIN_SER"/>
    <property type="match status" value="1"/>
</dbReference>
<dbReference type="InterPro" id="IPR001254">
    <property type="entry name" value="Trypsin_dom"/>
</dbReference>
<dbReference type="GO" id="GO:0004252">
    <property type="term" value="F:serine-type endopeptidase activity"/>
    <property type="evidence" value="ECO:0007669"/>
    <property type="project" value="UniProtKB-UniRule"/>
</dbReference>
<comment type="domain">
    <text evidence="9">The clip domain consists of 35-55 residues which are 'knitted' together usually by 3 conserved disulfide bonds forming a clip-like compact structure.</text>
</comment>
<feature type="domain" description="Peptidase S1" evidence="10">
    <location>
        <begin position="95"/>
        <end position="332"/>
    </location>
</feature>
<dbReference type="InterPro" id="IPR051487">
    <property type="entry name" value="Ser/Thr_Proteases_Immune/Dev"/>
</dbReference>
<comment type="subcellular location">
    <subcellularLocation>
        <location evidence="9">Secreted</location>
    </subcellularLocation>
</comment>
<evidence type="ECO:0000313" key="12">
    <source>
        <dbReference type="Proteomes" id="UP001152562"/>
    </source>
</evidence>
<dbReference type="SUPFAM" id="SSF50494">
    <property type="entry name" value="Trypsin-like serine proteases"/>
    <property type="match status" value="1"/>
</dbReference>
<dbReference type="SMART" id="SM00020">
    <property type="entry name" value="Tryp_SPc"/>
    <property type="match status" value="1"/>
</dbReference>
<name>A0A9P0XEG4_PIEBR</name>
<dbReference type="Gene3D" id="2.40.10.10">
    <property type="entry name" value="Trypsin-like serine proteases"/>
    <property type="match status" value="2"/>
</dbReference>
<evidence type="ECO:0000313" key="11">
    <source>
        <dbReference type="EMBL" id="CAH4031768.1"/>
    </source>
</evidence>
<keyword evidence="6" id="KW-0325">Glycoprotein</keyword>
<comment type="caution">
    <text evidence="11">The sequence shown here is derived from an EMBL/GenBank/DDBJ whole genome shotgun (WGS) entry which is preliminary data.</text>
</comment>
<protein>
    <recommendedName>
        <fullName evidence="9">CLIP domain-containing serine protease</fullName>
        <ecNumber evidence="8">3.4.21.-</ecNumber>
    </recommendedName>
</protein>
<proteinExistence type="inferred from homology"/>
<feature type="signal peptide" evidence="9">
    <location>
        <begin position="1"/>
        <end position="16"/>
    </location>
</feature>
<dbReference type="PRINTS" id="PR00722">
    <property type="entry name" value="CHYMOTRYPSIN"/>
</dbReference>
<gene>
    <name evidence="11" type="ORF">PIBRA_LOCUS8241</name>
</gene>
<evidence type="ECO:0000256" key="1">
    <source>
        <dbReference type="ARBA" id="ARBA00022670"/>
    </source>
</evidence>
<keyword evidence="3 8" id="KW-0378">Hydrolase</keyword>
<keyword evidence="4 8" id="KW-0720">Serine protease</keyword>
<dbReference type="InterPro" id="IPR018114">
    <property type="entry name" value="TRYPSIN_HIS"/>
</dbReference>
<dbReference type="CDD" id="cd00190">
    <property type="entry name" value="Tryp_SPc"/>
    <property type="match status" value="1"/>
</dbReference>
<keyword evidence="5" id="KW-1015">Disulfide bond</keyword>
<dbReference type="InterPro" id="IPR022700">
    <property type="entry name" value="CLIP"/>
</dbReference>